<dbReference type="OrthoDB" id="10021397at2759"/>
<name>A0A5N6ZFC6_9EURO</name>
<accession>A0A5N6ZFC6</accession>
<dbReference type="AlphaFoldDB" id="A0A5N6ZFC6"/>
<dbReference type="InterPro" id="IPR036259">
    <property type="entry name" value="MFS_trans_sf"/>
</dbReference>
<dbReference type="Proteomes" id="UP000327118">
    <property type="component" value="Unassembled WGS sequence"/>
</dbReference>
<reference evidence="2" key="1">
    <citation type="submission" date="2019-04" db="EMBL/GenBank/DDBJ databases">
        <title>Friends and foes A comparative genomics studyof 23 Aspergillus species from section Flavi.</title>
        <authorList>
            <consortium name="DOE Joint Genome Institute"/>
            <person name="Kjaerbolling I."/>
            <person name="Vesth T."/>
            <person name="Frisvad J.C."/>
            <person name="Nybo J.L."/>
            <person name="Theobald S."/>
            <person name="Kildgaard S."/>
            <person name="Isbrandt T."/>
            <person name="Kuo A."/>
            <person name="Sato A."/>
            <person name="Lyhne E.K."/>
            <person name="Kogle M.E."/>
            <person name="Wiebenga A."/>
            <person name="Kun R.S."/>
            <person name="Lubbers R.J."/>
            <person name="Makela M.R."/>
            <person name="Barry K."/>
            <person name="Chovatia M."/>
            <person name="Clum A."/>
            <person name="Daum C."/>
            <person name="Haridas S."/>
            <person name="He G."/>
            <person name="LaButti K."/>
            <person name="Lipzen A."/>
            <person name="Mondo S."/>
            <person name="Riley R."/>
            <person name="Salamov A."/>
            <person name="Simmons B.A."/>
            <person name="Magnuson J.K."/>
            <person name="Henrissat B."/>
            <person name="Mortensen U.H."/>
            <person name="Larsen T.O."/>
            <person name="Devries R.P."/>
            <person name="Grigoriev I.V."/>
            <person name="Machida M."/>
            <person name="Baker S.E."/>
            <person name="Andersen M.R."/>
        </authorList>
    </citation>
    <scope>NUCLEOTIDE SEQUENCE [LARGE SCALE GENOMIC DNA]</scope>
    <source>
        <strain evidence="2">CBS 553.77</strain>
    </source>
</reference>
<proteinExistence type="predicted"/>
<gene>
    <name evidence="1" type="ORF">BDV28DRAFT_145260</name>
</gene>
<evidence type="ECO:0000313" key="2">
    <source>
        <dbReference type="Proteomes" id="UP000327118"/>
    </source>
</evidence>
<dbReference type="SUPFAM" id="SSF103473">
    <property type="entry name" value="MFS general substrate transporter"/>
    <property type="match status" value="1"/>
</dbReference>
<dbReference type="EMBL" id="ML739039">
    <property type="protein sequence ID" value="KAE8356384.1"/>
    <property type="molecule type" value="Genomic_DNA"/>
</dbReference>
<sequence length="92" mass="10122">MCRSSSDGDQKLPALKQGDKLTPQDIIYSSGLRLALLLRSIFTGMILVSLDRLIVSTAIPQITNQFNSAGDIGWSGTAYLFGVWKAVHRLQR</sequence>
<keyword evidence="2" id="KW-1185">Reference proteome</keyword>
<protein>
    <recommendedName>
        <fullName evidence="3">Major facilitator superfamily (MFS) profile domain-containing protein</fullName>
    </recommendedName>
</protein>
<evidence type="ECO:0000313" key="1">
    <source>
        <dbReference type="EMBL" id="KAE8356384.1"/>
    </source>
</evidence>
<organism evidence="1 2">
    <name type="scientific">Aspergillus coremiiformis</name>
    <dbReference type="NCBI Taxonomy" id="138285"/>
    <lineage>
        <taxon>Eukaryota</taxon>
        <taxon>Fungi</taxon>
        <taxon>Dikarya</taxon>
        <taxon>Ascomycota</taxon>
        <taxon>Pezizomycotina</taxon>
        <taxon>Eurotiomycetes</taxon>
        <taxon>Eurotiomycetidae</taxon>
        <taxon>Eurotiales</taxon>
        <taxon>Aspergillaceae</taxon>
        <taxon>Aspergillus</taxon>
        <taxon>Aspergillus subgen. Circumdati</taxon>
    </lineage>
</organism>
<evidence type="ECO:0008006" key="3">
    <source>
        <dbReference type="Google" id="ProtNLM"/>
    </source>
</evidence>